<dbReference type="SUPFAM" id="SSF56219">
    <property type="entry name" value="DNase I-like"/>
    <property type="match status" value="1"/>
</dbReference>
<reference evidence="4 5" key="1">
    <citation type="submission" date="2019-07" db="EMBL/GenBank/DDBJ databases">
        <title>The pathways for chlorine oxyanion respiration interact through the shared metabolite chlorate.</title>
        <authorList>
            <person name="Barnum T.P."/>
            <person name="Cheng Y."/>
            <person name="Hill K.A."/>
            <person name="Lucas L.N."/>
            <person name="Carlson H.K."/>
            <person name="Coates J.D."/>
        </authorList>
    </citation>
    <scope>NUCLEOTIDE SEQUENCE [LARGE SCALE GENOMIC DNA]</scope>
    <source>
        <strain evidence="4">UCB</strain>
    </source>
</reference>
<dbReference type="Proteomes" id="UP000319142">
    <property type="component" value="Unassembled WGS sequence"/>
</dbReference>
<feature type="region of interest" description="Disordered" evidence="1">
    <location>
        <begin position="565"/>
        <end position="586"/>
    </location>
</feature>
<dbReference type="InterPro" id="IPR005135">
    <property type="entry name" value="Endo/exonuclease/phosphatase"/>
</dbReference>
<keyword evidence="4" id="KW-0378">Hydrolase</keyword>
<organism evidence="4 5">
    <name type="scientific">Marinobacter vinifirmus</name>
    <dbReference type="NCBI Taxonomy" id="355591"/>
    <lineage>
        <taxon>Bacteria</taxon>
        <taxon>Pseudomonadati</taxon>
        <taxon>Pseudomonadota</taxon>
        <taxon>Gammaproteobacteria</taxon>
        <taxon>Pseudomonadales</taxon>
        <taxon>Marinobacteraceae</taxon>
        <taxon>Marinobacter</taxon>
    </lineage>
</organism>
<comment type="caution">
    <text evidence="4">The sequence shown here is derived from an EMBL/GenBank/DDBJ whole genome shotgun (WGS) entry which is preliminary data.</text>
</comment>
<gene>
    <name evidence="4" type="ORF">FHK81_00460</name>
</gene>
<accession>A0A558BI56</accession>
<name>A0A558BI56_9GAMM</name>
<feature type="signal peptide" evidence="2">
    <location>
        <begin position="1"/>
        <end position="24"/>
    </location>
</feature>
<dbReference type="PROSITE" id="PS51257">
    <property type="entry name" value="PROKAR_LIPOPROTEIN"/>
    <property type="match status" value="1"/>
</dbReference>
<keyword evidence="4" id="KW-0540">Nuclease</keyword>
<dbReference type="NCBIfam" id="NF033681">
    <property type="entry name" value="ExeM_NucH_DNase"/>
    <property type="match status" value="1"/>
</dbReference>
<dbReference type="PANTHER" id="PTHR42834">
    <property type="entry name" value="ENDONUCLEASE/EXONUCLEASE/PHOSPHATASE FAMILY PROTEIN (AFU_ORTHOLOGUE AFUA_3G09210)"/>
    <property type="match status" value="1"/>
</dbReference>
<evidence type="ECO:0000256" key="1">
    <source>
        <dbReference type="SAM" id="MobiDB-lite"/>
    </source>
</evidence>
<keyword evidence="2" id="KW-0732">Signal</keyword>
<keyword evidence="4" id="KW-0255">Endonuclease</keyword>
<dbReference type="Gene3D" id="3.60.10.10">
    <property type="entry name" value="Endonuclease/exonuclease/phosphatase"/>
    <property type="match status" value="1"/>
</dbReference>
<evidence type="ECO:0000256" key="2">
    <source>
        <dbReference type="SAM" id="SignalP"/>
    </source>
</evidence>
<dbReference type="InterPro" id="IPR047971">
    <property type="entry name" value="ExeM-like"/>
</dbReference>
<protein>
    <submittedName>
        <fullName evidence="4">ExeM/NucH family extracellular endonuclease</fullName>
    </submittedName>
</protein>
<dbReference type="PANTHER" id="PTHR42834:SF1">
    <property type="entry name" value="ENDONUCLEASE_EXONUCLEASE_PHOSPHATASE FAMILY PROTEIN (AFU_ORTHOLOGUE AFUA_3G09210)"/>
    <property type="match status" value="1"/>
</dbReference>
<dbReference type="AlphaFoldDB" id="A0A558BI56"/>
<feature type="chain" id="PRO_5021974885" evidence="2">
    <location>
        <begin position="25"/>
        <end position="586"/>
    </location>
</feature>
<sequence length="586" mass="64517">MTKPERIPLISLILAALLPAAAAASCGDPATPIHRIQSDGTSSPLAGQTVTVEGIVTRDAREPGGFNGFYLQQADHETDNNPATSEALFIYTRKKAGKPGQRLRVTGTVKEFHGLTELVAVRNLKVCGTAPLPEPIEVSLPWPEAPEHLENMRVRFSQPLTIIDHYNLARYGELTLASSDQVTPTEYLPPGAKAAARSQRNQLHRVLLDDGKSQRQPNPVPWLNNLAGDAPLRAGDRVTRLEGVLDFRFSQWRLQPSVMPRFQRNNPRPDAPPAPARDHVRVMALNLQNFFNGNGRGNGFPTPRGAESLQQLDVQALRLRSAILQAKPDVLAVSELENDGYGPDSAIAQLAETLGEPWAFIRTPGQDGSDAIRTALLYRTDQVVPVGQPHRLRSGTFRHQGRPPLAQAFRPAAGGDALQVVVPHLKSKSCRKASGQDTDRQDGQGCYSHRRSEEAGALIRWLDSLPAPARFAGTLITGDLNSYAMETPVQRFQQAGYNSQVHRFYPCRPEACPYHSYRYRGEKGSLDYSLADRDLQPRVSHAQTWNINADEARALAYKQRSALSGPQPWRASDHNPVITDIHLGNN</sequence>
<feature type="domain" description="Endonuclease/exonuclease/phosphatase" evidence="3">
    <location>
        <begin position="296"/>
        <end position="574"/>
    </location>
</feature>
<evidence type="ECO:0000313" key="5">
    <source>
        <dbReference type="Proteomes" id="UP000319142"/>
    </source>
</evidence>
<dbReference type="EMBL" id="VMRX01000001">
    <property type="protein sequence ID" value="TVT36182.1"/>
    <property type="molecule type" value="Genomic_DNA"/>
</dbReference>
<dbReference type="RefSeq" id="WP_273131397.1">
    <property type="nucleotide sequence ID" value="NZ_VMRX01000001.1"/>
</dbReference>
<dbReference type="Pfam" id="PF03372">
    <property type="entry name" value="Exo_endo_phos"/>
    <property type="match status" value="1"/>
</dbReference>
<evidence type="ECO:0000313" key="4">
    <source>
        <dbReference type="EMBL" id="TVT36182.1"/>
    </source>
</evidence>
<dbReference type="GO" id="GO:0004519">
    <property type="term" value="F:endonuclease activity"/>
    <property type="evidence" value="ECO:0007669"/>
    <property type="project" value="UniProtKB-KW"/>
</dbReference>
<proteinExistence type="predicted"/>
<dbReference type="CDD" id="cd04486">
    <property type="entry name" value="YhcR_OBF_like"/>
    <property type="match status" value="1"/>
</dbReference>
<evidence type="ECO:0000259" key="3">
    <source>
        <dbReference type="Pfam" id="PF03372"/>
    </source>
</evidence>
<dbReference type="InterPro" id="IPR036691">
    <property type="entry name" value="Endo/exonu/phosph_ase_sf"/>
</dbReference>